<keyword evidence="8 9" id="KW-0472">Membrane</keyword>
<evidence type="ECO:0000313" key="11">
    <source>
        <dbReference type="EMBL" id="QEX19735.1"/>
    </source>
</evidence>
<feature type="domain" description="ABC transmembrane type-1" evidence="10">
    <location>
        <begin position="13"/>
        <end position="201"/>
    </location>
</feature>
<dbReference type="InterPro" id="IPR035906">
    <property type="entry name" value="MetI-like_sf"/>
</dbReference>
<name>A0A5J6MSR9_9PROT</name>
<evidence type="ECO:0000256" key="5">
    <source>
        <dbReference type="ARBA" id="ARBA00022692"/>
    </source>
</evidence>
<dbReference type="InterPro" id="IPR043429">
    <property type="entry name" value="ArtM/GltK/GlnP/TcyL/YhdX-like"/>
</dbReference>
<keyword evidence="12" id="KW-1185">Reference proteome</keyword>
<dbReference type="KEGG" id="htq:FRZ44_50500"/>
<dbReference type="EMBL" id="CP042906">
    <property type="protein sequence ID" value="QEX19735.1"/>
    <property type="molecule type" value="Genomic_DNA"/>
</dbReference>
<dbReference type="Proteomes" id="UP000326202">
    <property type="component" value="Chromosome"/>
</dbReference>
<dbReference type="RefSeq" id="WP_151179774.1">
    <property type="nucleotide sequence ID" value="NZ_CP042906.1"/>
</dbReference>
<keyword evidence="5 9" id="KW-0812">Transmembrane</keyword>
<dbReference type="GO" id="GO:0043190">
    <property type="term" value="C:ATP-binding cassette (ABC) transporter complex"/>
    <property type="evidence" value="ECO:0007669"/>
    <property type="project" value="InterPro"/>
</dbReference>
<dbReference type="Pfam" id="PF00528">
    <property type="entry name" value="BPD_transp_1"/>
    <property type="match status" value="1"/>
</dbReference>
<protein>
    <submittedName>
        <fullName evidence="11">Amino acid ABC transporter</fullName>
    </submittedName>
</protein>
<evidence type="ECO:0000256" key="1">
    <source>
        <dbReference type="ARBA" id="ARBA00004429"/>
    </source>
</evidence>
<comment type="similarity">
    <text evidence="2">Belongs to the binding-protein-dependent transport system permease family. HisMQ subfamily.</text>
</comment>
<keyword evidence="7 9" id="KW-1133">Transmembrane helix</keyword>
<dbReference type="InterPro" id="IPR010065">
    <property type="entry name" value="AA_ABC_transptr_permease_3TM"/>
</dbReference>
<dbReference type="GO" id="GO:0006865">
    <property type="term" value="P:amino acid transport"/>
    <property type="evidence" value="ECO:0007669"/>
    <property type="project" value="UniProtKB-KW"/>
</dbReference>
<organism evidence="11 12">
    <name type="scientific">Hypericibacter terrae</name>
    <dbReference type="NCBI Taxonomy" id="2602015"/>
    <lineage>
        <taxon>Bacteria</taxon>
        <taxon>Pseudomonadati</taxon>
        <taxon>Pseudomonadota</taxon>
        <taxon>Alphaproteobacteria</taxon>
        <taxon>Rhodospirillales</taxon>
        <taxon>Dongiaceae</taxon>
        <taxon>Hypericibacter</taxon>
    </lineage>
</organism>
<evidence type="ECO:0000256" key="6">
    <source>
        <dbReference type="ARBA" id="ARBA00022970"/>
    </source>
</evidence>
<keyword evidence="3 9" id="KW-0813">Transport</keyword>
<dbReference type="InterPro" id="IPR000515">
    <property type="entry name" value="MetI-like"/>
</dbReference>
<dbReference type="CDD" id="cd06261">
    <property type="entry name" value="TM_PBP2"/>
    <property type="match status" value="1"/>
</dbReference>
<dbReference type="PROSITE" id="PS50928">
    <property type="entry name" value="ABC_TM1"/>
    <property type="match status" value="1"/>
</dbReference>
<evidence type="ECO:0000256" key="3">
    <source>
        <dbReference type="ARBA" id="ARBA00022448"/>
    </source>
</evidence>
<feature type="transmembrane region" description="Helical" evidence="9">
    <location>
        <begin position="52"/>
        <end position="71"/>
    </location>
</feature>
<evidence type="ECO:0000256" key="4">
    <source>
        <dbReference type="ARBA" id="ARBA00022475"/>
    </source>
</evidence>
<dbReference type="PANTHER" id="PTHR30614">
    <property type="entry name" value="MEMBRANE COMPONENT OF AMINO ACID ABC TRANSPORTER"/>
    <property type="match status" value="1"/>
</dbReference>
<dbReference type="AlphaFoldDB" id="A0A5J6MSR9"/>
<feature type="transmembrane region" description="Helical" evidence="9">
    <location>
        <begin position="182"/>
        <end position="204"/>
    </location>
</feature>
<evidence type="ECO:0000256" key="8">
    <source>
        <dbReference type="ARBA" id="ARBA00023136"/>
    </source>
</evidence>
<evidence type="ECO:0000256" key="2">
    <source>
        <dbReference type="ARBA" id="ARBA00010072"/>
    </source>
</evidence>
<reference evidence="11 12" key="1">
    <citation type="submission" date="2019-08" db="EMBL/GenBank/DDBJ databases">
        <title>Hyperibacter terrae gen. nov., sp. nov. and Hyperibacter viscosus sp. nov., two new members in the family Rhodospirillaceae isolated from the rhizosphere of Hypericum perforatum.</title>
        <authorList>
            <person name="Noviana Z."/>
        </authorList>
    </citation>
    <scope>NUCLEOTIDE SEQUENCE [LARGE SCALE GENOMIC DNA]</scope>
    <source>
        <strain evidence="11 12">R5913</strain>
    </source>
</reference>
<sequence length="213" mass="22858">MSWKYFELLALGAGVTAIISALAIAFGLAIAVPIAAASLARNRLLHRLGRSYISFFRGVPLLVQLMLIYYLLPGVGINLPSTVTAIVGLALCTAAYQAENLRGGFLNVAPGLIEAARMVGLGDRQILLRIRLPIAFRLVLPAIVNEAILILKSSSLVSVVGVSELTRMAQNLSTSTFKPLDMYAMAGLLYLLLNWCIAGGGLGLERALHWGRR</sequence>
<dbReference type="SUPFAM" id="SSF161098">
    <property type="entry name" value="MetI-like"/>
    <property type="match status" value="1"/>
</dbReference>
<dbReference type="PANTHER" id="PTHR30614:SF0">
    <property type="entry name" value="L-CYSTINE TRANSPORT SYSTEM PERMEASE PROTEIN TCYL"/>
    <property type="match status" value="1"/>
</dbReference>
<proteinExistence type="inferred from homology"/>
<keyword evidence="6" id="KW-0029">Amino-acid transport</keyword>
<dbReference type="NCBIfam" id="TIGR01726">
    <property type="entry name" value="HEQRo_perm_3TM"/>
    <property type="match status" value="1"/>
</dbReference>
<dbReference type="Gene3D" id="1.10.3720.10">
    <property type="entry name" value="MetI-like"/>
    <property type="match status" value="1"/>
</dbReference>
<evidence type="ECO:0000256" key="9">
    <source>
        <dbReference type="RuleBase" id="RU363032"/>
    </source>
</evidence>
<feature type="transmembrane region" description="Helical" evidence="9">
    <location>
        <begin position="12"/>
        <end position="40"/>
    </location>
</feature>
<comment type="subcellular location">
    <subcellularLocation>
        <location evidence="1">Cell inner membrane</location>
        <topology evidence="1">Multi-pass membrane protein</topology>
    </subcellularLocation>
    <subcellularLocation>
        <location evidence="9">Cell membrane</location>
        <topology evidence="9">Multi-pass membrane protein</topology>
    </subcellularLocation>
</comment>
<dbReference type="OrthoDB" id="7190458at2"/>
<accession>A0A5J6MSR9</accession>
<evidence type="ECO:0000256" key="7">
    <source>
        <dbReference type="ARBA" id="ARBA00022989"/>
    </source>
</evidence>
<dbReference type="GO" id="GO:0022857">
    <property type="term" value="F:transmembrane transporter activity"/>
    <property type="evidence" value="ECO:0007669"/>
    <property type="project" value="InterPro"/>
</dbReference>
<gene>
    <name evidence="11" type="ORF">FRZ44_50500</name>
</gene>
<evidence type="ECO:0000259" key="10">
    <source>
        <dbReference type="PROSITE" id="PS50928"/>
    </source>
</evidence>
<keyword evidence="4" id="KW-1003">Cell membrane</keyword>
<evidence type="ECO:0000313" key="12">
    <source>
        <dbReference type="Proteomes" id="UP000326202"/>
    </source>
</evidence>